<evidence type="ECO:0000313" key="2">
    <source>
        <dbReference type="Proteomes" id="UP001164539"/>
    </source>
</evidence>
<dbReference type="EMBL" id="CM051404">
    <property type="protein sequence ID" value="KAJ4706795.1"/>
    <property type="molecule type" value="Genomic_DNA"/>
</dbReference>
<dbReference type="Proteomes" id="UP001164539">
    <property type="component" value="Chromosome 11"/>
</dbReference>
<gene>
    <name evidence="1" type="ORF">OWV82_020406</name>
</gene>
<proteinExistence type="predicted"/>
<name>A0ACC1X5R5_MELAZ</name>
<keyword evidence="2" id="KW-1185">Reference proteome</keyword>
<evidence type="ECO:0000313" key="1">
    <source>
        <dbReference type="EMBL" id="KAJ4706795.1"/>
    </source>
</evidence>
<accession>A0ACC1X5R5</accession>
<sequence>MKLSVKSLNGSCFEVEVKPEDTVADLKKKIECVKGEDVYPAAQQMLVYQGKVLEDEATILQDIRVSENSFVVIMLSKNKNKPSAPAGGEASNNSTSADNNMEMEMEGAAIIQQILDMGGGTWDRDSVVRALRAAHNNPERAVGYLYSCIPEPEHEHEQQVVQPVPGTSVHGEAANSLQTQAQSVPVPTGSSSGPNATPLDLFPRSLPSAAGADTSTLDFLRNNPQFQVLRALAQANPHLLQPIIEELGIQNPQLLRLIQGHQAEFHRLITESVLQGDGHEEENIEDDHLGGAAGDMAQQQPQEITVRVTAEEREAIERLEGMGFDRETVLQVFFACNKNEELAANYLLDHMDD</sequence>
<comment type="caution">
    <text evidence="1">The sequence shown here is derived from an EMBL/GenBank/DDBJ whole genome shotgun (WGS) entry which is preliminary data.</text>
</comment>
<reference evidence="1 2" key="1">
    <citation type="journal article" date="2023" name="Science">
        <title>Complex scaffold remodeling in plant triterpene biosynthesis.</title>
        <authorList>
            <person name="De La Pena R."/>
            <person name="Hodgson H."/>
            <person name="Liu J.C."/>
            <person name="Stephenson M.J."/>
            <person name="Martin A.C."/>
            <person name="Owen C."/>
            <person name="Harkess A."/>
            <person name="Leebens-Mack J."/>
            <person name="Jimenez L.E."/>
            <person name="Osbourn A."/>
            <person name="Sattely E.S."/>
        </authorList>
    </citation>
    <scope>NUCLEOTIDE SEQUENCE [LARGE SCALE GENOMIC DNA]</scope>
    <source>
        <strain evidence="2">cv. JPN11</strain>
        <tissue evidence="1">Leaf</tissue>
    </source>
</reference>
<protein>
    <submittedName>
        <fullName evidence="1">Ubiquitin receptor RAD23c-like</fullName>
    </submittedName>
</protein>
<organism evidence="1 2">
    <name type="scientific">Melia azedarach</name>
    <name type="common">Chinaberry tree</name>
    <dbReference type="NCBI Taxonomy" id="155640"/>
    <lineage>
        <taxon>Eukaryota</taxon>
        <taxon>Viridiplantae</taxon>
        <taxon>Streptophyta</taxon>
        <taxon>Embryophyta</taxon>
        <taxon>Tracheophyta</taxon>
        <taxon>Spermatophyta</taxon>
        <taxon>Magnoliopsida</taxon>
        <taxon>eudicotyledons</taxon>
        <taxon>Gunneridae</taxon>
        <taxon>Pentapetalae</taxon>
        <taxon>rosids</taxon>
        <taxon>malvids</taxon>
        <taxon>Sapindales</taxon>
        <taxon>Meliaceae</taxon>
        <taxon>Melia</taxon>
    </lineage>
</organism>